<dbReference type="InterPro" id="IPR008402">
    <property type="entry name" value="APC_su15/mnd2"/>
</dbReference>
<evidence type="ECO:0000256" key="1">
    <source>
        <dbReference type="SAM" id="MobiDB-lite"/>
    </source>
</evidence>
<name>A0ABX8I619_9ASCO</name>
<dbReference type="Pfam" id="PF05841">
    <property type="entry name" value="Apc15p"/>
    <property type="match status" value="1"/>
</dbReference>
<dbReference type="EMBL" id="CP076661">
    <property type="protein sequence ID" value="QWU86201.1"/>
    <property type="molecule type" value="Genomic_DNA"/>
</dbReference>
<evidence type="ECO:0000313" key="3">
    <source>
        <dbReference type="Proteomes" id="UP000825434"/>
    </source>
</evidence>
<keyword evidence="3" id="KW-1185">Reference proteome</keyword>
<sequence length="187" mass="20175">MFDVPSFTINTYNEWEGRNRSSTSMLTPEMSLKLEKLRSIRTTGYYTLAPIGVNKTMAQLDFEAQEMEDEDCNVGQAENSNANVSTTIYQDAPSGMPDASAEHDLDADIEDVDASGSFQASSDLSDDDAVGAPDERRVFNHNSGSLTDTQVISGVVGVSASTAETDRISPPVVNCDASDVDMVIEDD</sequence>
<proteinExistence type="predicted"/>
<dbReference type="Proteomes" id="UP000825434">
    <property type="component" value="Chromosome 1"/>
</dbReference>
<reference evidence="2 3" key="1">
    <citation type="submission" date="2021-06" db="EMBL/GenBank/DDBJ databases">
        <title>Candida outbreak in Lebanon.</title>
        <authorList>
            <person name="Finianos M."/>
        </authorList>
    </citation>
    <scope>NUCLEOTIDE SEQUENCE [LARGE SCALE GENOMIC DNA]</scope>
    <source>
        <strain evidence="2">CA3LBN</strain>
    </source>
</reference>
<gene>
    <name evidence="2" type="ORF">CA3LBN_000419</name>
</gene>
<organism evidence="2 3">
    <name type="scientific">Candidozyma haemuli</name>
    <dbReference type="NCBI Taxonomy" id="45357"/>
    <lineage>
        <taxon>Eukaryota</taxon>
        <taxon>Fungi</taxon>
        <taxon>Dikarya</taxon>
        <taxon>Ascomycota</taxon>
        <taxon>Saccharomycotina</taxon>
        <taxon>Pichiomycetes</taxon>
        <taxon>Metschnikowiaceae</taxon>
        <taxon>Candidozyma</taxon>
    </lineage>
</organism>
<accession>A0ABX8I619</accession>
<feature type="region of interest" description="Disordered" evidence="1">
    <location>
        <begin position="85"/>
        <end position="145"/>
    </location>
</feature>
<protein>
    <submittedName>
        <fullName evidence="2">Uncharacterized protein</fullName>
    </submittedName>
</protein>
<evidence type="ECO:0000313" key="2">
    <source>
        <dbReference type="EMBL" id="QWU86201.1"/>
    </source>
</evidence>